<dbReference type="AlphaFoldDB" id="A0A1I2LGS1"/>
<dbReference type="STRING" id="1529.SAMN04487885_11086"/>
<keyword evidence="2" id="KW-1185">Reference proteome</keyword>
<reference evidence="1 2" key="1">
    <citation type="submission" date="2016-10" db="EMBL/GenBank/DDBJ databases">
        <authorList>
            <person name="de Groot N.N."/>
        </authorList>
    </citation>
    <scope>NUCLEOTIDE SEQUENCE [LARGE SCALE GENOMIC DNA]</scope>
    <source>
        <strain evidence="1 2">NLAE-zl-G419</strain>
    </source>
</reference>
<sequence length="338" mass="39669">MIWFKSHKHHAEKSISEKIERWSRSFNKNSMLNILATPYSSPDIFLNTVLNFMNSKKRVLYITNEQEDNIKFLKILKRSSGFRNYAYFRNNGSLDEGVQLIFSNHENAFELSMNFDLVIYDDISEYADYSRDEIEELTISKKTQKYLVYSVETVLLDGDTMEHVSGRNPFIEPRIVNTRIDLSKDIPYIIYDYIKWFIESKRNLIIYLPASQSRQLISEYLQNIDEEYEDIILDIENDYRRSLKKIKNKDIATIILTSPMYNIPQDVKNVDIIVYFADSTEFKYKRLLFLCGKVGISNSGNLGETIFLSNTVTENMTKAKEIARSFNKLAWESGLLKE</sequence>
<protein>
    <recommendedName>
        <fullName evidence="3">Superfamily II DNA/RNA helicase required for DNA uptake (Late competence protein)</fullName>
    </recommendedName>
</protein>
<name>A0A1I2LGS1_9CLOT</name>
<accession>A0A1I2LGS1</accession>
<evidence type="ECO:0000313" key="2">
    <source>
        <dbReference type="Proteomes" id="UP000182135"/>
    </source>
</evidence>
<evidence type="ECO:0000313" key="1">
    <source>
        <dbReference type="EMBL" id="SFF78612.1"/>
    </source>
</evidence>
<dbReference type="Proteomes" id="UP000182135">
    <property type="component" value="Unassembled WGS sequence"/>
</dbReference>
<gene>
    <name evidence="1" type="ORF">SAMN04487885_11086</name>
</gene>
<organism evidence="1 2">
    <name type="scientific">Clostridium cadaveris</name>
    <dbReference type="NCBI Taxonomy" id="1529"/>
    <lineage>
        <taxon>Bacteria</taxon>
        <taxon>Bacillati</taxon>
        <taxon>Bacillota</taxon>
        <taxon>Clostridia</taxon>
        <taxon>Eubacteriales</taxon>
        <taxon>Clostridiaceae</taxon>
        <taxon>Clostridium</taxon>
    </lineage>
</organism>
<evidence type="ECO:0008006" key="3">
    <source>
        <dbReference type="Google" id="ProtNLM"/>
    </source>
</evidence>
<dbReference type="EMBL" id="FOOE01000010">
    <property type="protein sequence ID" value="SFF78612.1"/>
    <property type="molecule type" value="Genomic_DNA"/>
</dbReference>
<dbReference type="eggNOG" id="COG4098">
    <property type="taxonomic scope" value="Bacteria"/>
</dbReference>
<dbReference type="RefSeq" id="WP_027638722.1">
    <property type="nucleotide sequence ID" value="NZ_BAAACD010000033.1"/>
</dbReference>
<dbReference type="OrthoDB" id="1933944at2"/>
<proteinExistence type="predicted"/>